<gene>
    <name evidence="2" type="ORF">F751_2659</name>
</gene>
<accession>A0A087SL37</accession>
<protein>
    <submittedName>
        <fullName evidence="2">Uncharacterized protein</fullName>
    </submittedName>
</protein>
<sequence length="97" mass="10924">MADSWNWSTSRRQRRPVGGTEHSPISRLEQHFGCVSWTSVIAVPQTLWMHSQKALSSALLGGHGSQNRPLISRVGIPWLLPRLPPEQPTPCHKLLRL</sequence>
<keyword evidence="3" id="KW-1185">Reference proteome</keyword>
<name>A0A087SL37_AUXPR</name>
<evidence type="ECO:0000313" key="3">
    <source>
        <dbReference type="Proteomes" id="UP000028924"/>
    </source>
</evidence>
<dbReference type="Proteomes" id="UP000028924">
    <property type="component" value="Unassembled WGS sequence"/>
</dbReference>
<reference evidence="2 3" key="1">
    <citation type="journal article" date="2014" name="BMC Genomics">
        <title>Oil accumulation mechanisms of the oleaginous microalga Chlorella protothecoides revealed through its genome, transcriptomes, and proteomes.</title>
        <authorList>
            <person name="Gao C."/>
            <person name="Wang Y."/>
            <person name="Shen Y."/>
            <person name="Yan D."/>
            <person name="He X."/>
            <person name="Dai J."/>
            <person name="Wu Q."/>
        </authorList>
    </citation>
    <scope>NUCLEOTIDE SEQUENCE [LARGE SCALE GENOMIC DNA]</scope>
    <source>
        <strain evidence="2 3">0710</strain>
    </source>
</reference>
<feature type="region of interest" description="Disordered" evidence="1">
    <location>
        <begin position="1"/>
        <end position="24"/>
    </location>
</feature>
<dbReference type="GeneID" id="23614050"/>
<evidence type="ECO:0000313" key="2">
    <source>
        <dbReference type="EMBL" id="KFM26441.1"/>
    </source>
</evidence>
<proteinExistence type="predicted"/>
<dbReference type="EMBL" id="KL662128">
    <property type="protein sequence ID" value="KFM26441.1"/>
    <property type="molecule type" value="Genomic_DNA"/>
</dbReference>
<feature type="compositionally biased region" description="Polar residues" evidence="1">
    <location>
        <begin position="1"/>
        <end position="10"/>
    </location>
</feature>
<organism evidence="2 3">
    <name type="scientific">Auxenochlorella protothecoides</name>
    <name type="common">Green microalga</name>
    <name type="synonym">Chlorella protothecoides</name>
    <dbReference type="NCBI Taxonomy" id="3075"/>
    <lineage>
        <taxon>Eukaryota</taxon>
        <taxon>Viridiplantae</taxon>
        <taxon>Chlorophyta</taxon>
        <taxon>core chlorophytes</taxon>
        <taxon>Trebouxiophyceae</taxon>
        <taxon>Chlorellales</taxon>
        <taxon>Chlorellaceae</taxon>
        <taxon>Auxenochlorella</taxon>
    </lineage>
</organism>
<evidence type="ECO:0000256" key="1">
    <source>
        <dbReference type="SAM" id="MobiDB-lite"/>
    </source>
</evidence>
<dbReference type="RefSeq" id="XP_011399373.1">
    <property type="nucleotide sequence ID" value="XM_011401071.1"/>
</dbReference>
<dbReference type="AlphaFoldDB" id="A0A087SL37"/>
<dbReference type="KEGG" id="apro:F751_2659"/>